<dbReference type="EMBL" id="JBIMZQ010000008">
    <property type="protein sequence ID" value="KAL3669800.1"/>
    <property type="molecule type" value="Genomic_DNA"/>
</dbReference>
<dbReference type="GO" id="GO:0005576">
    <property type="term" value="C:extracellular region"/>
    <property type="evidence" value="ECO:0007669"/>
    <property type="project" value="UniProtKB-SubCell"/>
</dbReference>
<accession>A0ABD3FVS5</accession>
<evidence type="ECO:0000313" key="6">
    <source>
        <dbReference type="Proteomes" id="UP001632037"/>
    </source>
</evidence>
<dbReference type="Proteomes" id="UP001632037">
    <property type="component" value="Unassembled WGS sequence"/>
</dbReference>
<sequence length="58" mass="6040">MLKLFCAIIGQANSAFGVEIDDAKTVSKLKVAVVDQSGGVITAPHPNLQLFLAKKDGA</sequence>
<evidence type="ECO:0000256" key="1">
    <source>
        <dbReference type="ARBA" id="ARBA00004340"/>
    </source>
</evidence>
<proteinExistence type="predicted"/>
<comment type="subcellular location">
    <subcellularLocation>
        <location evidence="1">Host cell</location>
    </subcellularLocation>
    <subcellularLocation>
        <location evidence="2">Secreted</location>
    </subcellularLocation>
</comment>
<evidence type="ECO:0000256" key="3">
    <source>
        <dbReference type="ARBA" id="ARBA00022525"/>
    </source>
</evidence>
<reference evidence="5 6" key="1">
    <citation type="submission" date="2024-09" db="EMBL/GenBank/DDBJ databases">
        <title>Genome sequencing and assembly of Phytophthora oleae, isolate VK10A, causative agent of rot of olive drupes.</title>
        <authorList>
            <person name="Conti Taguali S."/>
            <person name="Riolo M."/>
            <person name="La Spada F."/>
            <person name="Cacciola S.O."/>
            <person name="Dionisio G."/>
        </authorList>
    </citation>
    <scope>NUCLEOTIDE SEQUENCE [LARGE SCALE GENOMIC DNA]</scope>
    <source>
        <strain evidence="5 6">VK10A</strain>
    </source>
</reference>
<organism evidence="5 6">
    <name type="scientific">Phytophthora oleae</name>
    <dbReference type="NCBI Taxonomy" id="2107226"/>
    <lineage>
        <taxon>Eukaryota</taxon>
        <taxon>Sar</taxon>
        <taxon>Stramenopiles</taxon>
        <taxon>Oomycota</taxon>
        <taxon>Peronosporomycetes</taxon>
        <taxon>Peronosporales</taxon>
        <taxon>Peronosporaceae</taxon>
        <taxon>Phytophthora</taxon>
    </lineage>
</organism>
<dbReference type="GO" id="GO:0043657">
    <property type="term" value="C:host cell"/>
    <property type="evidence" value="ECO:0007669"/>
    <property type="project" value="UniProtKB-SubCell"/>
</dbReference>
<evidence type="ECO:0000256" key="2">
    <source>
        <dbReference type="ARBA" id="ARBA00004613"/>
    </source>
</evidence>
<keyword evidence="6" id="KW-1185">Reference proteome</keyword>
<evidence type="ECO:0000313" key="5">
    <source>
        <dbReference type="EMBL" id="KAL3669800.1"/>
    </source>
</evidence>
<evidence type="ECO:0000259" key="4">
    <source>
        <dbReference type="Pfam" id="PF20147"/>
    </source>
</evidence>
<dbReference type="Pfam" id="PF20147">
    <property type="entry name" value="Crinkler"/>
    <property type="match status" value="1"/>
</dbReference>
<dbReference type="InterPro" id="IPR045379">
    <property type="entry name" value="Crinkler_N"/>
</dbReference>
<dbReference type="AlphaFoldDB" id="A0ABD3FVS5"/>
<gene>
    <name evidence="5" type="ORF">V7S43_005179</name>
</gene>
<name>A0ABD3FVS5_9STRA</name>
<keyword evidence="3" id="KW-0964">Secreted</keyword>
<feature type="domain" description="Crinkler effector protein N-terminal" evidence="4">
    <location>
        <begin position="2"/>
        <end position="54"/>
    </location>
</feature>
<protein>
    <recommendedName>
        <fullName evidence="4">Crinkler effector protein N-terminal domain-containing protein</fullName>
    </recommendedName>
</protein>
<comment type="caution">
    <text evidence="5">The sequence shown here is derived from an EMBL/GenBank/DDBJ whole genome shotgun (WGS) entry which is preliminary data.</text>
</comment>